<evidence type="ECO:0000313" key="9">
    <source>
        <dbReference type="EMBL" id="CAB4877786.1"/>
    </source>
</evidence>
<dbReference type="Gene3D" id="1.20.1250.20">
    <property type="entry name" value="MFS general substrate transporter like domains"/>
    <property type="match status" value="1"/>
</dbReference>
<keyword evidence="3" id="KW-1003">Cell membrane</keyword>
<evidence type="ECO:0000256" key="2">
    <source>
        <dbReference type="ARBA" id="ARBA00022448"/>
    </source>
</evidence>
<feature type="transmembrane region" description="Helical" evidence="7">
    <location>
        <begin position="244"/>
        <end position="267"/>
    </location>
</feature>
<keyword evidence="5 7" id="KW-1133">Transmembrane helix</keyword>
<feature type="transmembrane region" description="Helical" evidence="7">
    <location>
        <begin position="164"/>
        <end position="187"/>
    </location>
</feature>
<dbReference type="EMBL" id="CAFBLH010000059">
    <property type="protein sequence ID" value="CAB4877786.1"/>
    <property type="molecule type" value="Genomic_DNA"/>
</dbReference>
<accession>A0A6J7E4F9</accession>
<feature type="transmembrane region" description="Helical" evidence="7">
    <location>
        <begin position="67"/>
        <end position="89"/>
    </location>
</feature>
<feature type="transmembrane region" description="Helical" evidence="7">
    <location>
        <begin position="306"/>
        <end position="339"/>
    </location>
</feature>
<dbReference type="GO" id="GO:0022857">
    <property type="term" value="F:transmembrane transporter activity"/>
    <property type="evidence" value="ECO:0007669"/>
    <property type="project" value="InterPro"/>
</dbReference>
<dbReference type="PANTHER" id="PTHR23513:SF9">
    <property type="entry name" value="ENTEROBACTIN EXPORTER ENTS"/>
    <property type="match status" value="1"/>
</dbReference>
<feature type="transmembrane region" description="Helical" evidence="7">
    <location>
        <begin position="392"/>
        <end position="413"/>
    </location>
</feature>
<dbReference type="PANTHER" id="PTHR23513">
    <property type="entry name" value="INTEGRAL MEMBRANE EFFLUX PROTEIN-RELATED"/>
    <property type="match status" value="1"/>
</dbReference>
<dbReference type="SUPFAM" id="SSF103473">
    <property type="entry name" value="MFS general substrate transporter"/>
    <property type="match status" value="1"/>
</dbReference>
<dbReference type="CDD" id="cd06173">
    <property type="entry name" value="MFS_MefA_like"/>
    <property type="match status" value="1"/>
</dbReference>
<evidence type="ECO:0000256" key="3">
    <source>
        <dbReference type="ARBA" id="ARBA00022475"/>
    </source>
</evidence>
<gene>
    <name evidence="9" type="ORF">UFOPK3342_01356</name>
</gene>
<proteinExistence type="predicted"/>
<dbReference type="AlphaFoldDB" id="A0A6J7E4F9"/>
<evidence type="ECO:0000256" key="4">
    <source>
        <dbReference type="ARBA" id="ARBA00022692"/>
    </source>
</evidence>
<dbReference type="InterPro" id="IPR010290">
    <property type="entry name" value="TM_effector"/>
</dbReference>
<dbReference type="PROSITE" id="PS50850">
    <property type="entry name" value="MFS"/>
    <property type="match status" value="1"/>
</dbReference>
<evidence type="ECO:0000256" key="6">
    <source>
        <dbReference type="ARBA" id="ARBA00023136"/>
    </source>
</evidence>
<feature type="transmembrane region" description="Helical" evidence="7">
    <location>
        <begin position="273"/>
        <end position="294"/>
    </location>
</feature>
<comment type="subcellular location">
    <subcellularLocation>
        <location evidence="1">Cell membrane</location>
        <topology evidence="1">Multi-pass membrane protein</topology>
    </subcellularLocation>
</comment>
<evidence type="ECO:0000259" key="8">
    <source>
        <dbReference type="PROSITE" id="PS50850"/>
    </source>
</evidence>
<keyword evidence="6 7" id="KW-0472">Membrane</keyword>
<evidence type="ECO:0000256" key="5">
    <source>
        <dbReference type="ARBA" id="ARBA00022989"/>
    </source>
</evidence>
<protein>
    <submittedName>
        <fullName evidence="9">Unannotated protein</fullName>
    </submittedName>
</protein>
<dbReference type="InterPro" id="IPR036259">
    <property type="entry name" value="MFS_trans_sf"/>
</dbReference>
<keyword evidence="2" id="KW-0813">Transport</keyword>
<feature type="transmembrane region" description="Helical" evidence="7">
    <location>
        <begin position="39"/>
        <end position="61"/>
    </location>
</feature>
<evidence type="ECO:0000256" key="1">
    <source>
        <dbReference type="ARBA" id="ARBA00004651"/>
    </source>
</evidence>
<organism evidence="9">
    <name type="scientific">freshwater metagenome</name>
    <dbReference type="NCBI Taxonomy" id="449393"/>
    <lineage>
        <taxon>unclassified sequences</taxon>
        <taxon>metagenomes</taxon>
        <taxon>ecological metagenomes</taxon>
    </lineage>
</organism>
<dbReference type="InterPro" id="IPR020846">
    <property type="entry name" value="MFS_dom"/>
</dbReference>
<sequence length="441" mass="47758">MLNPAVFQVPNRHSIKLFPMASIAIDISPLKNSRDFRNLWAAGLITYFGSMITYVAVPFQIKEMTHSYIAVGISGLVEILPLIIFGLYGGVLADAVDRKKMVWATEAASLILTSILLINALMPNPNLILIYVVSGLFAAVNGLQRPSADAALPRLVEHKDLPAASALMSLRWQLGVIIGPTIGGIIISTFSIPIGYAADVFTFVVSLIFLSRVRSIPASRDAQKPSLAGLIEGIRYAFGRQDLLGTYLVDLAAMFFAMPTALIPFWADQLGTPWALGLMYAAGTFGSVIITLTSGWTKNYSRHGRAIMWAAMGWGTAIALAGIWNSLILVLLFLTLAGASDMVSALFRSTMWNQTIPDNYRGRLAGIELLSYSIGPLAGQMRAASMAAVTSLSFSVTSGGITCVIVVALLASFMPKFRRFDAKTNEFALEKLHENELLDEK</sequence>
<feature type="domain" description="Major facilitator superfamily (MFS) profile" evidence="8">
    <location>
        <begin position="238"/>
        <end position="441"/>
    </location>
</feature>
<evidence type="ECO:0000256" key="7">
    <source>
        <dbReference type="SAM" id="Phobius"/>
    </source>
</evidence>
<reference evidence="9" key="1">
    <citation type="submission" date="2020-05" db="EMBL/GenBank/DDBJ databases">
        <authorList>
            <person name="Chiriac C."/>
            <person name="Salcher M."/>
            <person name="Ghai R."/>
            <person name="Kavagutti S V."/>
        </authorList>
    </citation>
    <scope>NUCLEOTIDE SEQUENCE</scope>
</reference>
<dbReference type="GO" id="GO:0005886">
    <property type="term" value="C:plasma membrane"/>
    <property type="evidence" value="ECO:0007669"/>
    <property type="project" value="UniProtKB-SubCell"/>
</dbReference>
<keyword evidence="4 7" id="KW-0812">Transmembrane</keyword>
<name>A0A6J7E4F9_9ZZZZ</name>
<dbReference type="Pfam" id="PF05977">
    <property type="entry name" value="MFS_3"/>
    <property type="match status" value="1"/>
</dbReference>